<dbReference type="InterPro" id="IPR029063">
    <property type="entry name" value="SAM-dependent_MTases_sf"/>
</dbReference>
<gene>
    <name evidence="3" type="ORF">ATL31_2023</name>
</gene>
<dbReference type="CDD" id="cd02440">
    <property type="entry name" value="AdoMet_MTases"/>
    <property type="match status" value="1"/>
</dbReference>
<evidence type="ECO:0000313" key="3">
    <source>
        <dbReference type="EMBL" id="PKW27185.1"/>
    </source>
</evidence>
<sequence>MWLATGPSRALDAGVNEGQSGSGASPHLCAVPGSPTGRVRLRAQIVTAGPESSPDRASPAVGRAQLPALPRSTLTVPHHCSVEAERAELREHLMGGLTGTSSRRLLAFPGECFVCGLGRSPRTGYIERGSWARDELICVRCRSIPRERCVAHVLQRIRPHWRQLRIHESSPSNRGLSKALRRAAAGYSCSQFLDGVEPGRVVDGVRCEDLQSLSFDDKTLDVVLTQDVMEHVMDPARVLSEIHRVLAPGGVHLATFPWNPDIQCSRPRAVERDGHVVHLLEPQFHGNPVGDGRSLVTWDWGADLFGYAEHAGFALTVVKLPHSRRHGIDGEYRDVFVFSRR</sequence>
<name>A0A2N3YK04_9MICO</name>
<keyword evidence="4" id="KW-1185">Reference proteome</keyword>
<reference evidence="3 4" key="1">
    <citation type="submission" date="2017-12" db="EMBL/GenBank/DDBJ databases">
        <title>Sequencing the genomes of 1000 Actinobacteria strains.</title>
        <authorList>
            <person name="Klenk H.-P."/>
        </authorList>
    </citation>
    <scope>NUCLEOTIDE SEQUENCE [LARGE SCALE GENOMIC DNA]</scope>
    <source>
        <strain evidence="3 4">DSM 12806</strain>
    </source>
</reference>
<dbReference type="Pfam" id="PF08241">
    <property type="entry name" value="Methyltransf_11"/>
    <property type="match status" value="1"/>
</dbReference>
<dbReference type="GO" id="GO:0032259">
    <property type="term" value="P:methylation"/>
    <property type="evidence" value="ECO:0007669"/>
    <property type="project" value="UniProtKB-KW"/>
</dbReference>
<evidence type="ECO:0000256" key="1">
    <source>
        <dbReference type="SAM" id="MobiDB-lite"/>
    </source>
</evidence>
<feature type="region of interest" description="Disordered" evidence="1">
    <location>
        <begin position="1"/>
        <end position="28"/>
    </location>
</feature>
<keyword evidence="3" id="KW-0808">Transferase</keyword>
<protein>
    <submittedName>
        <fullName evidence="3">Methyltransferase family protein</fullName>
    </submittedName>
</protein>
<feature type="domain" description="Methyltransferase type 11" evidence="2">
    <location>
        <begin position="205"/>
        <end position="252"/>
    </location>
</feature>
<accession>A0A2N3YK04</accession>
<organism evidence="3 4">
    <name type="scientific">Phycicoccus duodecadis</name>
    <dbReference type="NCBI Taxonomy" id="173053"/>
    <lineage>
        <taxon>Bacteria</taxon>
        <taxon>Bacillati</taxon>
        <taxon>Actinomycetota</taxon>
        <taxon>Actinomycetes</taxon>
        <taxon>Micrococcales</taxon>
        <taxon>Intrasporangiaceae</taxon>
        <taxon>Phycicoccus</taxon>
    </lineage>
</organism>
<dbReference type="Gene3D" id="3.40.50.150">
    <property type="entry name" value="Vaccinia Virus protein VP39"/>
    <property type="match status" value="1"/>
</dbReference>
<dbReference type="AlphaFoldDB" id="A0A2N3YK04"/>
<proteinExistence type="predicted"/>
<dbReference type="InterPro" id="IPR013216">
    <property type="entry name" value="Methyltransf_11"/>
</dbReference>
<dbReference type="GO" id="GO:0008757">
    <property type="term" value="F:S-adenosylmethionine-dependent methyltransferase activity"/>
    <property type="evidence" value="ECO:0007669"/>
    <property type="project" value="InterPro"/>
</dbReference>
<dbReference type="Proteomes" id="UP000233781">
    <property type="component" value="Unassembled WGS sequence"/>
</dbReference>
<dbReference type="EMBL" id="PJNE01000001">
    <property type="protein sequence ID" value="PKW27185.1"/>
    <property type="molecule type" value="Genomic_DNA"/>
</dbReference>
<evidence type="ECO:0000313" key="4">
    <source>
        <dbReference type="Proteomes" id="UP000233781"/>
    </source>
</evidence>
<dbReference type="SUPFAM" id="SSF53335">
    <property type="entry name" value="S-adenosyl-L-methionine-dependent methyltransferases"/>
    <property type="match status" value="1"/>
</dbReference>
<evidence type="ECO:0000259" key="2">
    <source>
        <dbReference type="Pfam" id="PF08241"/>
    </source>
</evidence>
<comment type="caution">
    <text evidence="3">The sequence shown here is derived from an EMBL/GenBank/DDBJ whole genome shotgun (WGS) entry which is preliminary data.</text>
</comment>
<keyword evidence="3" id="KW-0489">Methyltransferase</keyword>